<dbReference type="PANTHER" id="PTHR43489">
    <property type="entry name" value="ISOMERASE"/>
    <property type="match status" value="1"/>
</dbReference>
<comment type="caution">
    <text evidence="5">The sequence shown here is derived from an EMBL/GenBank/DDBJ whole genome shotgun (WGS) entry which is preliminary data.</text>
</comment>
<dbReference type="InterPro" id="IPR013022">
    <property type="entry name" value="Xyl_isomerase-like_TIM-brl"/>
</dbReference>
<feature type="active site" description="Proton donor/acceptor" evidence="3">
    <location>
        <position position="143"/>
    </location>
</feature>
<sequence>MPRFAANLSMMFSEYDFLDRFSAAADAGFKAVEYLFPYEYSAEELARRLESAKLTQALFNLPPGDWAKAERGLAALPGREADFAHALDRAIAYARPLNCAKLHAMAGILPPGTDPAAARRTYVANLRRAAEHAAEAGITILIEPINTRDIPGYFLNRPAEARAIIEEVGAANLRLQFDIYHCQIMVGDLATQLRAHADITGHIQIAGVPDRHEPDVGEINYPYLFNVIDEIGYDGWIGCEYRPRGETADGLGWLDPWR</sequence>
<gene>
    <name evidence="5" type="primary">hyi</name>
    <name evidence="5" type="ORF">GCM10011611_04940</name>
</gene>
<dbReference type="RefSeq" id="WP_189042067.1">
    <property type="nucleotide sequence ID" value="NZ_BMJQ01000001.1"/>
</dbReference>
<accession>A0A8J3E1T0</accession>
<dbReference type="GO" id="GO:0046487">
    <property type="term" value="P:glyoxylate metabolic process"/>
    <property type="evidence" value="ECO:0007669"/>
    <property type="project" value="TreeGrafter"/>
</dbReference>
<dbReference type="SUPFAM" id="SSF51658">
    <property type="entry name" value="Xylose isomerase-like"/>
    <property type="match status" value="1"/>
</dbReference>
<dbReference type="Proteomes" id="UP000646365">
    <property type="component" value="Unassembled WGS sequence"/>
</dbReference>
<comment type="similarity">
    <text evidence="2">Belongs to the hyi family.</text>
</comment>
<evidence type="ECO:0000256" key="2">
    <source>
        <dbReference type="PIRNR" id="PIRNR006241"/>
    </source>
</evidence>
<dbReference type="Gene3D" id="3.20.20.150">
    <property type="entry name" value="Divalent-metal-dependent TIM barrel enzymes"/>
    <property type="match status" value="1"/>
</dbReference>
<dbReference type="InterPro" id="IPR026040">
    <property type="entry name" value="HyI-like"/>
</dbReference>
<dbReference type="NCBIfam" id="NF043033">
    <property type="entry name" value="OxoTetrIsom"/>
    <property type="match status" value="1"/>
</dbReference>
<evidence type="ECO:0000313" key="5">
    <source>
        <dbReference type="EMBL" id="GGF02443.1"/>
    </source>
</evidence>
<dbReference type="Pfam" id="PF01261">
    <property type="entry name" value="AP_endonuc_2"/>
    <property type="match status" value="1"/>
</dbReference>
<keyword evidence="6" id="KW-1185">Reference proteome</keyword>
<reference evidence="5" key="1">
    <citation type="journal article" date="2014" name="Int. J. Syst. Evol. Microbiol.">
        <title>Complete genome sequence of Corynebacterium casei LMG S-19264T (=DSM 44701T), isolated from a smear-ripened cheese.</title>
        <authorList>
            <consortium name="US DOE Joint Genome Institute (JGI-PGF)"/>
            <person name="Walter F."/>
            <person name="Albersmeier A."/>
            <person name="Kalinowski J."/>
            <person name="Ruckert C."/>
        </authorList>
    </citation>
    <scope>NUCLEOTIDE SEQUENCE</scope>
    <source>
        <strain evidence="5">CGMCC 1.15725</strain>
    </source>
</reference>
<keyword evidence="1 2" id="KW-0413">Isomerase</keyword>
<evidence type="ECO:0000256" key="1">
    <source>
        <dbReference type="ARBA" id="ARBA00023235"/>
    </source>
</evidence>
<organism evidence="5 6">
    <name type="scientific">Aliidongia dinghuensis</name>
    <dbReference type="NCBI Taxonomy" id="1867774"/>
    <lineage>
        <taxon>Bacteria</taxon>
        <taxon>Pseudomonadati</taxon>
        <taxon>Pseudomonadota</taxon>
        <taxon>Alphaproteobacteria</taxon>
        <taxon>Rhodospirillales</taxon>
        <taxon>Dongiaceae</taxon>
        <taxon>Aliidongia</taxon>
    </lineage>
</organism>
<dbReference type="GO" id="GO:0008903">
    <property type="term" value="F:hydroxypyruvate isomerase activity"/>
    <property type="evidence" value="ECO:0007669"/>
    <property type="project" value="TreeGrafter"/>
</dbReference>
<reference evidence="5" key="2">
    <citation type="submission" date="2020-09" db="EMBL/GenBank/DDBJ databases">
        <authorList>
            <person name="Sun Q."/>
            <person name="Zhou Y."/>
        </authorList>
    </citation>
    <scope>NUCLEOTIDE SEQUENCE</scope>
    <source>
        <strain evidence="5">CGMCC 1.15725</strain>
    </source>
</reference>
<dbReference type="FunFam" id="3.20.20.150:FF:000007">
    <property type="entry name" value="Hydroxypyruvate isomerase"/>
    <property type="match status" value="1"/>
</dbReference>
<evidence type="ECO:0000313" key="6">
    <source>
        <dbReference type="Proteomes" id="UP000646365"/>
    </source>
</evidence>
<feature type="active site" description="Proton donor/acceptor" evidence="3">
    <location>
        <position position="240"/>
    </location>
</feature>
<name>A0A8J3E1T0_9PROT</name>
<protein>
    <submittedName>
        <fullName evidence="5">Hydroxypyruvate isomerase</fullName>
    </submittedName>
</protein>
<evidence type="ECO:0000256" key="3">
    <source>
        <dbReference type="PIRSR" id="PIRSR006241-50"/>
    </source>
</evidence>
<dbReference type="InterPro" id="IPR053398">
    <property type="entry name" value="HPT_OtnI_isomerases"/>
</dbReference>
<dbReference type="InterPro" id="IPR050417">
    <property type="entry name" value="Sugar_Epim/Isomerase"/>
</dbReference>
<dbReference type="PANTHER" id="PTHR43489:SF13">
    <property type="entry name" value="HYDROXYPYRUVATE ISOMERASE"/>
    <property type="match status" value="1"/>
</dbReference>
<proteinExistence type="inferred from homology"/>
<dbReference type="AlphaFoldDB" id="A0A8J3E1T0"/>
<evidence type="ECO:0000259" key="4">
    <source>
        <dbReference type="Pfam" id="PF01261"/>
    </source>
</evidence>
<dbReference type="PIRSF" id="PIRSF006241">
    <property type="entry name" value="HyI"/>
    <property type="match status" value="1"/>
</dbReference>
<feature type="domain" description="Xylose isomerase-like TIM barrel" evidence="4">
    <location>
        <begin position="21"/>
        <end position="255"/>
    </location>
</feature>
<dbReference type="InterPro" id="IPR036237">
    <property type="entry name" value="Xyl_isomerase-like_sf"/>
</dbReference>
<dbReference type="EMBL" id="BMJQ01000001">
    <property type="protein sequence ID" value="GGF02443.1"/>
    <property type="molecule type" value="Genomic_DNA"/>
</dbReference>